<dbReference type="Proteomes" id="UP000544052">
    <property type="component" value="Unassembled WGS sequence"/>
</dbReference>
<dbReference type="InterPro" id="IPR000620">
    <property type="entry name" value="EamA_dom"/>
</dbReference>
<feature type="transmembrane region" description="Helical" evidence="3">
    <location>
        <begin position="192"/>
        <end position="211"/>
    </location>
</feature>
<dbReference type="EMBL" id="JACIUZ010000025">
    <property type="protein sequence ID" value="MBB1062799.1"/>
    <property type="molecule type" value="Genomic_DNA"/>
</dbReference>
<accession>A0A7W3U039</accession>
<feature type="domain" description="EamA" evidence="4">
    <location>
        <begin position="10"/>
        <end position="149"/>
    </location>
</feature>
<keyword evidence="3" id="KW-1133">Transmembrane helix</keyword>
<keyword evidence="3" id="KW-0472">Membrane</keyword>
<proteinExistence type="inferred from homology"/>
<evidence type="ECO:0000256" key="2">
    <source>
        <dbReference type="ARBA" id="ARBA00007362"/>
    </source>
</evidence>
<evidence type="ECO:0000256" key="3">
    <source>
        <dbReference type="SAM" id="Phobius"/>
    </source>
</evidence>
<comment type="similarity">
    <text evidence="2">Belongs to the EamA transporter family.</text>
</comment>
<feature type="transmembrane region" description="Helical" evidence="3">
    <location>
        <begin position="161"/>
        <end position="180"/>
    </location>
</feature>
<feature type="transmembrane region" description="Helical" evidence="3">
    <location>
        <begin position="132"/>
        <end position="149"/>
    </location>
</feature>
<dbReference type="Proteomes" id="UP000518255">
    <property type="component" value="Unassembled WGS sequence"/>
</dbReference>
<evidence type="ECO:0000313" key="7">
    <source>
        <dbReference type="Proteomes" id="UP000518255"/>
    </source>
</evidence>
<dbReference type="RefSeq" id="WP_182581427.1">
    <property type="nucleotide sequence ID" value="NZ_JACIUY010000062.1"/>
</dbReference>
<protein>
    <submittedName>
        <fullName evidence="6">EamA family transporter</fullName>
    </submittedName>
</protein>
<dbReference type="SUPFAM" id="SSF103481">
    <property type="entry name" value="Multidrug resistance efflux transporter EmrE"/>
    <property type="match status" value="2"/>
</dbReference>
<evidence type="ECO:0000313" key="8">
    <source>
        <dbReference type="Proteomes" id="UP000544052"/>
    </source>
</evidence>
<sequence length="309" mass="33524">MKKTSNPIVKGIIIAATASIMWGISGTTLQLISQNLAIPATWMLSIRTFAAGIILLVISGFMYGKKTFNVFQRRDTAISVITYAIFGLMANLLTFYYSIQTGNASASTILQYLSPLFIVLGGVIFKHRRPLRSDLIAFGLALIGVFFALTKGNFTQLDIPMGSLLWGLGSGITAAFYVVLPQKAADSNPPVVVLGWGTIIASFLFNIYRPFWVNPPKLSGELVASVATVVLFGTILPFSLLMLATRYAPSDVVSIMDALQPITTSLLSVIFFNLHLTLVEILGIALVIIAIYVLQAGRKKKLEANIDIN</sequence>
<feature type="transmembrane region" description="Helical" evidence="3">
    <location>
        <begin position="12"/>
        <end position="32"/>
    </location>
</feature>
<reference evidence="7 8" key="1">
    <citation type="submission" date="2020-07" db="EMBL/GenBank/DDBJ databases">
        <title>Description of Limosilactobacillus balticus sp. nov., Limosilactobacillus agrestis sp. nov., Limosilactobacillus albertensis sp. nov., Limosilactobacillus rudii sp. nov., Limosilactobacillus fastidiosus sp. nov., five novel Limosilactobacillus species isolated from the vertebrate gastrointestinal tract, and proposal of 6 subspecies of Limosilactobacillus reuteri adapted to the gastrointestinal tract of specific vertebrate hosts.</title>
        <authorList>
            <person name="Li F."/>
            <person name="Cheng C."/>
            <person name="Zheng J."/>
            <person name="Quevedo R.M."/>
            <person name="Li J."/>
            <person name="Roos S."/>
            <person name="Gaenzle M.G."/>
            <person name="Walter J."/>
        </authorList>
    </citation>
    <scope>NUCLEOTIDE SEQUENCE [LARGE SCALE GENOMIC DNA]</scope>
    <source>
        <strain evidence="6 7">WF-MA3-C</strain>
        <strain evidence="5 8">WF-MO7-1</strain>
    </source>
</reference>
<dbReference type="Pfam" id="PF00892">
    <property type="entry name" value="EamA"/>
    <property type="match status" value="2"/>
</dbReference>
<dbReference type="GO" id="GO:0016020">
    <property type="term" value="C:membrane"/>
    <property type="evidence" value="ECO:0007669"/>
    <property type="project" value="InterPro"/>
</dbReference>
<name>A0A7W3U039_9LACO</name>
<evidence type="ECO:0000313" key="5">
    <source>
        <dbReference type="EMBL" id="MBB1062799.1"/>
    </source>
</evidence>
<organism evidence="6 7">
    <name type="scientific">Limosilactobacillus fastidiosus</name>
    <dbReference type="NCBI Taxonomy" id="2759855"/>
    <lineage>
        <taxon>Bacteria</taxon>
        <taxon>Bacillati</taxon>
        <taxon>Bacillota</taxon>
        <taxon>Bacilli</taxon>
        <taxon>Lactobacillales</taxon>
        <taxon>Lactobacillaceae</taxon>
        <taxon>Limosilactobacillus</taxon>
    </lineage>
</organism>
<dbReference type="AlphaFoldDB" id="A0A7W3U039"/>
<feature type="transmembrane region" description="Helical" evidence="3">
    <location>
        <begin position="223"/>
        <end position="245"/>
    </location>
</feature>
<dbReference type="PANTHER" id="PTHR22911">
    <property type="entry name" value="ACYL-MALONYL CONDENSING ENZYME-RELATED"/>
    <property type="match status" value="1"/>
</dbReference>
<comment type="subcellular location">
    <subcellularLocation>
        <location evidence="1">Endomembrane system</location>
        <topology evidence="1">Multi-pass membrane protein</topology>
    </subcellularLocation>
</comment>
<feature type="transmembrane region" description="Helical" evidence="3">
    <location>
        <begin position="44"/>
        <end position="64"/>
    </location>
</feature>
<feature type="transmembrane region" description="Helical" evidence="3">
    <location>
        <begin position="278"/>
        <end position="294"/>
    </location>
</feature>
<feature type="transmembrane region" description="Helical" evidence="3">
    <location>
        <begin position="76"/>
        <end position="97"/>
    </location>
</feature>
<feature type="domain" description="EamA" evidence="4">
    <location>
        <begin position="164"/>
        <end position="294"/>
    </location>
</feature>
<dbReference type="InterPro" id="IPR037185">
    <property type="entry name" value="EmrE-like"/>
</dbReference>
<keyword evidence="3" id="KW-0812">Transmembrane</keyword>
<evidence type="ECO:0000256" key="1">
    <source>
        <dbReference type="ARBA" id="ARBA00004127"/>
    </source>
</evidence>
<dbReference type="Gene3D" id="1.10.3730.20">
    <property type="match status" value="1"/>
</dbReference>
<dbReference type="EMBL" id="JACIUY010000062">
    <property type="protein sequence ID" value="MBB1086466.1"/>
    <property type="molecule type" value="Genomic_DNA"/>
</dbReference>
<dbReference type="PANTHER" id="PTHR22911:SF79">
    <property type="entry name" value="MOBA-LIKE NTP TRANSFERASE DOMAIN-CONTAINING PROTEIN"/>
    <property type="match status" value="1"/>
</dbReference>
<evidence type="ECO:0000313" key="6">
    <source>
        <dbReference type="EMBL" id="MBB1086466.1"/>
    </source>
</evidence>
<keyword evidence="8" id="KW-1185">Reference proteome</keyword>
<comment type="caution">
    <text evidence="6">The sequence shown here is derived from an EMBL/GenBank/DDBJ whole genome shotgun (WGS) entry which is preliminary data.</text>
</comment>
<feature type="transmembrane region" description="Helical" evidence="3">
    <location>
        <begin position="109"/>
        <end position="125"/>
    </location>
</feature>
<evidence type="ECO:0000259" key="4">
    <source>
        <dbReference type="Pfam" id="PF00892"/>
    </source>
</evidence>
<gene>
    <name evidence="6" type="ORF">H5R63_06730</name>
    <name evidence="5" type="ORF">H5R64_03130</name>
</gene>